<dbReference type="PANTHER" id="PTHR31234">
    <property type="entry name" value="LATE EMBRYOGENESIS ABUNDANT (LEA) HYDROXYPROLINE-RICH GLYCOPROTEIN FAMILY"/>
    <property type="match status" value="1"/>
</dbReference>
<keyword evidence="2 4" id="KW-0472">Membrane</keyword>
<comment type="subcellular location">
    <subcellularLocation>
        <location evidence="1">Membrane</location>
    </subcellularLocation>
</comment>
<evidence type="ECO:0000256" key="2">
    <source>
        <dbReference type="ARBA" id="ARBA00023136"/>
    </source>
</evidence>
<keyword evidence="4" id="KW-1133">Transmembrane helix</keyword>
<dbReference type="eggNOG" id="ENOG502RZP0">
    <property type="taxonomic scope" value="Eukaryota"/>
</dbReference>
<reference evidence="5 6" key="1">
    <citation type="submission" date="2012-08" db="EMBL/GenBank/DDBJ databases">
        <title>Oryza genome evolution.</title>
        <authorList>
            <person name="Wing R.A."/>
        </authorList>
    </citation>
    <scope>NUCLEOTIDE SEQUENCE</scope>
</reference>
<dbReference type="GO" id="GO:0005886">
    <property type="term" value="C:plasma membrane"/>
    <property type="evidence" value="ECO:0007669"/>
    <property type="project" value="TreeGrafter"/>
</dbReference>
<feature type="transmembrane region" description="Helical" evidence="4">
    <location>
        <begin position="54"/>
        <end position="83"/>
    </location>
</feature>
<feature type="region of interest" description="Disordered" evidence="3">
    <location>
        <begin position="1"/>
        <end position="37"/>
    </location>
</feature>
<dbReference type="Proteomes" id="UP000032180">
    <property type="component" value="Chromosome 6"/>
</dbReference>
<keyword evidence="6" id="KW-1185">Reference proteome</keyword>
<dbReference type="AlphaFoldDB" id="A0A0D9WU11"/>
<proteinExistence type="predicted"/>
<dbReference type="InterPro" id="IPR044839">
    <property type="entry name" value="NDR1-like"/>
</dbReference>
<reference evidence="5" key="3">
    <citation type="submission" date="2015-04" db="UniProtKB">
        <authorList>
            <consortium name="EnsemblPlants"/>
        </authorList>
    </citation>
    <scope>IDENTIFICATION</scope>
</reference>
<dbReference type="HOGENOM" id="CLU_079486_0_1_1"/>
<dbReference type="GO" id="GO:0098542">
    <property type="term" value="P:defense response to other organism"/>
    <property type="evidence" value="ECO:0007669"/>
    <property type="project" value="InterPro"/>
</dbReference>
<organism evidence="5 6">
    <name type="scientific">Leersia perrieri</name>
    <dbReference type="NCBI Taxonomy" id="77586"/>
    <lineage>
        <taxon>Eukaryota</taxon>
        <taxon>Viridiplantae</taxon>
        <taxon>Streptophyta</taxon>
        <taxon>Embryophyta</taxon>
        <taxon>Tracheophyta</taxon>
        <taxon>Spermatophyta</taxon>
        <taxon>Magnoliopsida</taxon>
        <taxon>Liliopsida</taxon>
        <taxon>Poales</taxon>
        <taxon>Poaceae</taxon>
        <taxon>BOP clade</taxon>
        <taxon>Oryzoideae</taxon>
        <taxon>Oryzeae</taxon>
        <taxon>Oryzinae</taxon>
        <taxon>Leersia</taxon>
    </lineage>
</organism>
<evidence type="ECO:0000256" key="1">
    <source>
        <dbReference type="ARBA" id="ARBA00004370"/>
    </source>
</evidence>
<evidence type="ECO:0000256" key="4">
    <source>
        <dbReference type="SAM" id="Phobius"/>
    </source>
</evidence>
<reference evidence="6" key="2">
    <citation type="submission" date="2013-12" db="EMBL/GenBank/DDBJ databases">
        <authorList>
            <person name="Yu Y."/>
            <person name="Lee S."/>
            <person name="de Baynast K."/>
            <person name="Wissotski M."/>
            <person name="Liu L."/>
            <person name="Talag J."/>
            <person name="Goicoechea J."/>
            <person name="Angelova A."/>
            <person name="Jetty R."/>
            <person name="Kudrna D."/>
            <person name="Golser W."/>
            <person name="Rivera L."/>
            <person name="Zhang J."/>
            <person name="Wing R."/>
        </authorList>
    </citation>
    <scope>NUCLEOTIDE SEQUENCE</scope>
</reference>
<evidence type="ECO:0008006" key="7">
    <source>
        <dbReference type="Google" id="ProtNLM"/>
    </source>
</evidence>
<name>A0A0D9WU11_9ORYZ</name>
<sequence length="243" mass="26222">MADRHPPPHTSTADDDVVAGGNGGSSSSTNWQESTPWRHPKIRAEKDHHRSSGVAWAVVILCTLLAIGVIVAGATVFAVYLIYKPRMPYLLVADARMVSLQYDQAGTISYLRVLVDVVARNTNSRADASFTRVDLALRFHGADVARLRAAPFAVARASAAPLLYDVVSGGQPLDAGAMRAMDASLKSGVVPLDLVGRARTRWKVGIFASLKFWTRISCRLHFFFPGNGTVMAADRNSCTSKSP</sequence>
<dbReference type="Gramene" id="LPERR06G22640.1">
    <property type="protein sequence ID" value="LPERR06G22640.1"/>
    <property type="gene ID" value="LPERR06G22640"/>
</dbReference>
<evidence type="ECO:0000313" key="5">
    <source>
        <dbReference type="EnsemblPlants" id="LPERR06G22640.1"/>
    </source>
</evidence>
<dbReference type="EnsemblPlants" id="LPERR06G22640.1">
    <property type="protein sequence ID" value="LPERR06G22640.1"/>
    <property type="gene ID" value="LPERR06G22640"/>
</dbReference>
<dbReference type="STRING" id="77586.A0A0D9WU11"/>
<evidence type="ECO:0000256" key="3">
    <source>
        <dbReference type="SAM" id="MobiDB-lite"/>
    </source>
</evidence>
<accession>A0A0D9WU11</accession>
<evidence type="ECO:0000313" key="6">
    <source>
        <dbReference type="Proteomes" id="UP000032180"/>
    </source>
</evidence>
<dbReference type="PANTHER" id="PTHR31234:SF66">
    <property type="entry name" value="LATE EMBRYOGENESIS ABUNDANT PROTEIN"/>
    <property type="match status" value="1"/>
</dbReference>
<keyword evidence="4" id="KW-0812">Transmembrane</keyword>
<protein>
    <recommendedName>
        <fullName evidence="7">Late embryogenesis abundant protein LEA-2 subgroup domain-containing protein</fullName>
    </recommendedName>
</protein>